<evidence type="ECO:0000313" key="3">
    <source>
        <dbReference type="EMBL" id="PPQ65271.1"/>
    </source>
</evidence>
<protein>
    <recommendedName>
        <fullName evidence="5">Initiator tRNA phosphoribosyl transferase</fullName>
    </recommendedName>
</protein>
<feature type="domain" description="Rit1 N-terminal" evidence="2">
    <location>
        <begin position="11"/>
        <end position="279"/>
    </location>
</feature>
<dbReference type="Proteomes" id="UP000284706">
    <property type="component" value="Unassembled WGS sequence"/>
</dbReference>
<dbReference type="GO" id="GO:0019988">
    <property type="term" value="P:charged-tRNA amino acid modification"/>
    <property type="evidence" value="ECO:0007669"/>
    <property type="project" value="InterPro"/>
</dbReference>
<evidence type="ECO:0008006" key="5">
    <source>
        <dbReference type="Google" id="ProtNLM"/>
    </source>
</evidence>
<dbReference type="InterPro" id="IPR007306">
    <property type="entry name" value="Rit1"/>
</dbReference>
<evidence type="ECO:0000313" key="4">
    <source>
        <dbReference type="Proteomes" id="UP000284706"/>
    </source>
</evidence>
<evidence type="ECO:0000259" key="1">
    <source>
        <dbReference type="Pfam" id="PF04179"/>
    </source>
</evidence>
<dbReference type="FunCoup" id="A0A409VGA7">
    <property type="interactions" value="20"/>
</dbReference>
<dbReference type="Pfam" id="PF17184">
    <property type="entry name" value="Rit1_C"/>
    <property type="match status" value="1"/>
</dbReference>
<reference evidence="3 4" key="1">
    <citation type="journal article" date="2018" name="Evol. Lett.">
        <title>Horizontal gene cluster transfer increased hallucinogenic mushroom diversity.</title>
        <authorList>
            <person name="Reynolds H.T."/>
            <person name="Vijayakumar V."/>
            <person name="Gluck-Thaler E."/>
            <person name="Korotkin H.B."/>
            <person name="Matheny P.B."/>
            <person name="Slot J.C."/>
        </authorList>
    </citation>
    <scope>NUCLEOTIDE SEQUENCE [LARGE SCALE GENOMIC DNA]</scope>
    <source>
        <strain evidence="3 4">SRW20</strain>
    </source>
</reference>
<proteinExistence type="predicted"/>
<feature type="domain" description="Rit1 DUSP-like" evidence="1">
    <location>
        <begin position="345"/>
        <end position="463"/>
    </location>
</feature>
<dbReference type="PANTHER" id="PTHR31811">
    <property type="entry name" value="TRNA A64-2'-O-RIBOSYLPHOSPHATE TRANSFERASE"/>
    <property type="match status" value="1"/>
</dbReference>
<dbReference type="Pfam" id="PF04179">
    <property type="entry name" value="Init_tRNA_PT"/>
    <property type="match status" value="1"/>
</dbReference>
<dbReference type="PANTHER" id="PTHR31811:SF0">
    <property type="entry name" value="TRNA A64-2'-O-RIBOSYLPHOSPHATE TRANSFERASE"/>
    <property type="match status" value="1"/>
</dbReference>
<dbReference type="STRING" id="231916.A0A409VGA7"/>
<accession>A0A409VGA7</accession>
<dbReference type="GO" id="GO:0005737">
    <property type="term" value="C:cytoplasm"/>
    <property type="evidence" value="ECO:0007669"/>
    <property type="project" value="TreeGrafter"/>
</dbReference>
<gene>
    <name evidence="3" type="ORF">CVT26_000231</name>
</gene>
<dbReference type="InParanoid" id="A0A409VGA7"/>
<dbReference type="GO" id="GO:0043399">
    <property type="term" value="F:tRNA adenosine(64)-2'-O-ribosylphosphate transferase activity"/>
    <property type="evidence" value="ECO:0007669"/>
    <property type="project" value="InterPro"/>
</dbReference>
<evidence type="ECO:0000259" key="2">
    <source>
        <dbReference type="Pfam" id="PF17184"/>
    </source>
</evidence>
<dbReference type="OrthoDB" id="45256at2759"/>
<keyword evidence="4" id="KW-1185">Reference proteome</keyword>
<name>A0A409VGA7_9AGAR</name>
<dbReference type="EMBL" id="NHYE01005656">
    <property type="protein sequence ID" value="PPQ65271.1"/>
    <property type="molecule type" value="Genomic_DNA"/>
</dbReference>
<dbReference type="InterPro" id="IPR033449">
    <property type="entry name" value="Rit1_N"/>
</dbReference>
<dbReference type="AlphaFoldDB" id="A0A409VGA7"/>
<sequence length="474" mass="52532">MDEEVDTLAYLRKESLDIFNRLHSIHEDVEFVNQVHATYPDAPILPNLRCGSWYVDPKIATNTPAYFKSTDGHFNNWSFNLRRSNLHLLPLIVERNGIILVDSTRAGKRIPDALSKTVPIWCAVINRALLIRHPEEIVSRTSEWNTALYTPPSTVSRQEHNQIEQRLDEWAKLLAASSFALPMMPHPLRPFWITPATSTFPTLPAGQDQSFLPVICVSASKQIIQGVERRSGGFSYIQGSGDDHELWGLGLNPELFWAHHDDLLNANRTQLPEIVSQIVAAKKLPSNPSNDALLPTPVVRIGGQLLISTISEASAMKAQGGADQIAYLFLVPIVDEAPVESCKTTLYISITPGKKGQAEFLQTILPRSMKFISKSLAAGKNVCIACESGKDLSVGVALAAMQLFFTDDGKLDDSKLEANNAEANISACTIDKHSIRTRLEWIIASRPQANPSRTTLKRVNEFLLTPLSLRNSRS</sequence>
<comment type="caution">
    <text evidence="3">The sequence shown here is derived from an EMBL/GenBank/DDBJ whole genome shotgun (WGS) entry which is preliminary data.</text>
</comment>
<organism evidence="3 4">
    <name type="scientific">Gymnopilus dilepis</name>
    <dbReference type="NCBI Taxonomy" id="231916"/>
    <lineage>
        <taxon>Eukaryota</taxon>
        <taxon>Fungi</taxon>
        <taxon>Dikarya</taxon>
        <taxon>Basidiomycota</taxon>
        <taxon>Agaricomycotina</taxon>
        <taxon>Agaricomycetes</taxon>
        <taxon>Agaricomycetidae</taxon>
        <taxon>Agaricales</taxon>
        <taxon>Agaricineae</taxon>
        <taxon>Hymenogastraceae</taxon>
        <taxon>Gymnopilus</taxon>
    </lineage>
</organism>
<dbReference type="PIRSF" id="PIRSF007747">
    <property type="entry name" value="Ribosyl_Ptfrase"/>
    <property type="match status" value="1"/>
</dbReference>
<dbReference type="InterPro" id="IPR033421">
    <property type="entry name" value="Rit1_DUSP-like"/>
</dbReference>